<organism evidence="2 3">
    <name type="scientific">Methyloceanibacter stevinii</name>
    <dbReference type="NCBI Taxonomy" id="1774970"/>
    <lineage>
        <taxon>Bacteria</taxon>
        <taxon>Pseudomonadati</taxon>
        <taxon>Pseudomonadota</taxon>
        <taxon>Alphaproteobacteria</taxon>
        <taxon>Hyphomicrobiales</taxon>
        <taxon>Hyphomicrobiaceae</taxon>
        <taxon>Methyloceanibacter</taxon>
    </lineage>
</organism>
<dbReference type="Proteomes" id="UP000094172">
    <property type="component" value="Unassembled WGS sequence"/>
</dbReference>
<feature type="region of interest" description="Disordered" evidence="1">
    <location>
        <begin position="205"/>
        <end position="273"/>
    </location>
</feature>
<gene>
    <name evidence="2" type="ORF">AUC70_05860</name>
</gene>
<evidence type="ECO:0000313" key="2">
    <source>
        <dbReference type="EMBL" id="ODR95222.1"/>
    </source>
</evidence>
<feature type="compositionally biased region" description="Basic residues" evidence="1">
    <location>
        <begin position="264"/>
        <end position="273"/>
    </location>
</feature>
<dbReference type="AlphaFoldDB" id="A0A1E3VP04"/>
<evidence type="ECO:0000313" key="3">
    <source>
        <dbReference type="Proteomes" id="UP000094172"/>
    </source>
</evidence>
<feature type="compositionally biased region" description="Basic residues" evidence="1">
    <location>
        <begin position="205"/>
        <end position="217"/>
    </location>
</feature>
<protein>
    <submittedName>
        <fullName evidence="2">Uncharacterized protein</fullName>
    </submittedName>
</protein>
<sequence length="273" mass="30273">MLGARPLMDGWFPINPLRLQGPPIDPNVVPRPFERLIADLFPALPYPFNCLRPGQSRPLTVTGRIRQAQDALAAIHIAVMYRDMGMGIVAVFSAKVDGCIPWYAGIPSEVFHEVPDQPAPFVLAEFARQSQTNFVNDAGVFARRPLGAIKPVARRLRLCRHFIDEDDGLCLGPADIEYVGARGPRSMRAAADTPEVAAIDRHRGPLTRHNNHHRQLRSTKIGSPSPQFAVGRTSRPNAQRRVRDVFALAARRNGTPERQGRALRSGHRSPSRL</sequence>
<keyword evidence="3" id="KW-1185">Reference proteome</keyword>
<reference evidence="2 3" key="1">
    <citation type="journal article" date="2016" name="Environ. Microbiol.">
        <title>New Methyloceanibacter diversity from North Sea sediments includes methanotroph containing solely the soluble methane monooxygenase.</title>
        <authorList>
            <person name="Vekeman B."/>
            <person name="Kerckhof F.M."/>
            <person name="Cremers G."/>
            <person name="de Vos P."/>
            <person name="Vandamme P."/>
            <person name="Boon N."/>
            <person name="Op den Camp H.J."/>
            <person name="Heylen K."/>
        </authorList>
    </citation>
    <scope>NUCLEOTIDE SEQUENCE [LARGE SCALE GENOMIC DNA]</scope>
    <source>
        <strain evidence="2 3">R-67176</strain>
    </source>
</reference>
<name>A0A1E3VP04_9HYPH</name>
<accession>A0A1E3VP04</accession>
<comment type="caution">
    <text evidence="2">The sequence shown here is derived from an EMBL/GenBank/DDBJ whole genome shotgun (WGS) entry which is preliminary data.</text>
</comment>
<evidence type="ECO:0000256" key="1">
    <source>
        <dbReference type="SAM" id="MobiDB-lite"/>
    </source>
</evidence>
<dbReference type="EMBL" id="LPWE01000011">
    <property type="protein sequence ID" value="ODR95222.1"/>
    <property type="molecule type" value="Genomic_DNA"/>
</dbReference>
<proteinExistence type="predicted"/>